<accession>A0A2T9YZ68</accession>
<sequence>MEVSINADAADDLIEEISKLPEGKVVTDYNPIRMGADRPLQDGTIKGLTELRARLKWQSLDVNRNIPARRMARIINGFEGSVEEFKTRFLERDKLDADIENNHQIASTNNLNSNALISKNGLAGLF</sequence>
<evidence type="ECO:0000313" key="2">
    <source>
        <dbReference type="Proteomes" id="UP000245383"/>
    </source>
</evidence>
<protein>
    <submittedName>
        <fullName evidence="1">Uncharacterized protein</fullName>
    </submittedName>
</protein>
<proteinExistence type="predicted"/>
<dbReference type="AlphaFoldDB" id="A0A2T9YZ68"/>
<gene>
    <name evidence="1" type="ORF">BB561_000466</name>
</gene>
<organism evidence="1 2">
    <name type="scientific">Smittium simulii</name>
    <dbReference type="NCBI Taxonomy" id="133385"/>
    <lineage>
        <taxon>Eukaryota</taxon>
        <taxon>Fungi</taxon>
        <taxon>Fungi incertae sedis</taxon>
        <taxon>Zoopagomycota</taxon>
        <taxon>Kickxellomycotina</taxon>
        <taxon>Harpellomycetes</taxon>
        <taxon>Harpellales</taxon>
        <taxon>Legeriomycetaceae</taxon>
        <taxon>Smittium</taxon>
    </lineage>
</organism>
<dbReference type="Proteomes" id="UP000245383">
    <property type="component" value="Unassembled WGS sequence"/>
</dbReference>
<name>A0A2T9YZ68_9FUNG</name>
<comment type="caution">
    <text evidence="1">The sequence shown here is derived from an EMBL/GenBank/DDBJ whole genome shotgun (WGS) entry which is preliminary data.</text>
</comment>
<reference evidence="1 2" key="1">
    <citation type="journal article" date="2018" name="MBio">
        <title>Comparative Genomics Reveals the Core Gene Toolbox for the Fungus-Insect Symbiosis.</title>
        <authorList>
            <person name="Wang Y."/>
            <person name="Stata M."/>
            <person name="Wang W."/>
            <person name="Stajich J.E."/>
            <person name="White M.M."/>
            <person name="Moncalvo J.M."/>
        </authorList>
    </citation>
    <scope>NUCLEOTIDE SEQUENCE [LARGE SCALE GENOMIC DNA]</scope>
    <source>
        <strain evidence="1 2">SWE-8-4</strain>
    </source>
</reference>
<evidence type="ECO:0000313" key="1">
    <source>
        <dbReference type="EMBL" id="PVU97607.1"/>
    </source>
</evidence>
<keyword evidence="2" id="KW-1185">Reference proteome</keyword>
<dbReference type="EMBL" id="MBFR01000009">
    <property type="protein sequence ID" value="PVU97607.1"/>
    <property type="molecule type" value="Genomic_DNA"/>
</dbReference>